<reference evidence="1" key="1">
    <citation type="submission" date="2018-02" db="EMBL/GenBank/DDBJ databases">
        <title>Rhizophora mucronata_Transcriptome.</title>
        <authorList>
            <person name="Meera S.P."/>
            <person name="Sreeshan A."/>
            <person name="Augustine A."/>
        </authorList>
    </citation>
    <scope>NUCLEOTIDE SEQUENCE</scope>
    <source>
        <tissue evidence="1">Leaf</tissue>
    </source>
</reference>
<proteinExistence type="predicted"/>
<accession>A0A2P2M091</accession>
<name>A0A2P2M091_RHIMU</name>
<protein>
    <submittedName>
        <fullName evidence="1">Uncharacterized protein</fullName>
    </submittedName>
</protein>
<sequence>MSNGSDSFNVTDLSGALNDEARAGLVNSLKVGNLCLVPENRVKENESELSIWKE</sequence>
<evidence type="ECO:0000313" key="1">
    <source>
        <dbReference type="EMBL" id="MBX23619.1"/>
    </source>
</evidence>
<dbReference type="EMBL" id="GGEC01043135">
    <property type="protein sequence ID" value="MBX23619.1"/>
    <property type="molecule type" value="Transcribed_RNA"/>
</dbReference>
<dbReference type="AlphaFoldDB" id="A0A2P2M091"/>
<organism evidence="1">
    <name type="scientific">Rhizophora mucronata</name>
    <name type="common">Asiatic mangrove</name>
    <dbReference type="NCBI Taxonomy" id="61149"/>
    <lineage>
        <taxon>Eukaryota</taxon>
        <taxon>Viridiplantae</taxon>
        <taxon>Streptophyta</taxon>
        <taxon>Embryophyta</taxon>
        <taxon>Tracheophyta</taxon>
        <taxon>Spermatophyta</taxon>
        <taxon>Magnoliopsida</taxon>
        <taxon>eudicotyledons</taxon>
        <taxon>Gunneridae</taxon>
        <taxon>Pentapetalae</taxon>
        <taxon>rosids</taxon>
        <taxon>fabids</taxon>
        <taxon>Malpighiales</taxon>
        <taxon>Rhizophoraceae</taxon>
        <taxon>Rhizophora</taxon>
    </lineage>
</organism>